<dbReference type="GO" id="GO:0016787">
    <property type="term" value="F:hydrolase activity"/>
    <property type="evidence" value="ECO:0007669"/>
    <property type="project" value="UniProtKB-UniRule"/>
</dbReference>
<dbReference type="Gene3D" id="3.30.200.20">
    <property type="entry name" value="Phosphorylase Kinase, domain 1"/>
    <property type="match status" value="1"/>
</dbReference>
<dbReference type="InterPro" id="IPR017441">
    <property type="entry name" value="Protein_kinase_ATP_BS"/>
</dbReference>
<dbReference type="CDD" id="cd18807">
    <property type="entry name" value="SF1_C_UvrD"/>
    <property type="match status" value="1"/>
</dbReference>
<keyword evidence="2 11" id="KW-0547">Nucleotide-binding</keyword>
<dbReference type="InterPro" id="IPR000212">
    <property type="entry name" value="DNA_helicase_UvrD/REP"/>
</dbReference>
<dbReference type="InterPro" id="IPR027417">
    <property type="entry name" value="P-loop_NTPase"/>
</dbReference>
<dbReference type="SMART" id="SM00220">
    <property type="entry name" value="S_TKc"/>
    <property type="match status" value="1"/>
</dbReference>
<dbReference type="PROSITE" id="PS51198">
    <property type="entry name" value="UVRD_HELICASE_ATP_BIND"/>
    <property type="match status" value="1"/>
</dbReference>
<evidence type="ECO:0000256" key="10">
    <source>
        <dbReference type="ARBA" id="ARBA00048988"/>
    </source>
</evidence>
<keyword evidence="3 11" id="KW-0378">Hydrolase</keyword>
<keyword evidence="4 11" id="KW-0347">Helicase</keyword>
<evidence type="ECO:0000259" key="14">
    <source>
        <dbReference type="PROSITE" id="PS51198"/>
    </source>
</evidence>
<evidence type="ECO:0000256" key="5">
    <source>
        <dbReference type="ARBA" id="ARBA00022840"/>
    </source>
</evidence>
<evidence type="ECO:0000256" key="2">
    <source>
        <dbReference type="ARBA" id="ARBA00022741"/>
    </source>
</evidence>
<feature type="binding site" evidence="12">
    <location>
        <position position="38"/>
    </location>
    <ligand>
        <name>ATP</name>
        <dbReference type="ChEBI" id="CHEBI:30616"/>
    </ligand>
</feature>
<dbReference type="Pfam" id="PF00069">
    <property type="entry name" value="Pkinase"/>
    <property type="match status" value="1"/>
</dbReference>
<evidence type="ECO:0000256" key="3">
    <source>
        <dbReference type="ARBA" id="ARBA00022801"/>
    </source>
</evidence>
<dbReference type="GO" id="GO:0004672">
    <property type="term" value="F:protein kinase activity"/>
    <property type="evidence" value="ECO:0007669"/>
    <property type="project" value="InterPro"/>
</dbReference>
<dbReference type="GO" id="GO:0000725">
    <property type="term" value="P:recombinational repair"/>
    <property type="evidence" value="ECO:0007669"/>
    <property type="project" value="TreeGrafter"/>
</dbReference>
<evidence type="ECO:0000256" key="8">
    <source>
        <dbReference type="ARBA" id="ARBA00034617"/>
    </source>
</evidence>
<reference evidence="16" key="1">
    <citation type="journal article" date="2020" name="mSystems">
        <title>Genome- and Community-Level Interaction Insights into Carbon Utilization and Element Cycling Functions of Hydrothermarchaeota in Hydrothermal Sediment.</title>
        <authorList>
            <person name="Zhou Z."/>
            <person name="Liu Y."/>
            <person name="Xu W."/>
            <person name="Pan J."/>
            <person name="Luo Z.H."/>
            <person name="Li M."/>
        </authorList>
    </citation>
    <scope>NUCLEOTIDE SEQUENCE [LARGE SCALE GENOMIC DNA]</scope>
    <source>
        <strain evidence="16">SpSt-258</strain>
    </source>
</reference>
<feature type="domain" description="UvrD-like helicase C-terminal" evidence="15">
    <location>
        <begin position="542"/>
        <end position="764"/>
    </location>
</feature>
<evidence type="ECO:0000256" key="12">
    <source>
        <dbReference type="PROSITE-ProRule" id="PRU10141"/>
    </source>
</evidence>
<evidence type="ECO:0000256" key="9">
    <source>
        <dbReference type="ARBA" id="ARBA00034808"/>
    </source>
</evidence>
<dbReference type="GO" id="GO:0043138">
    <property type="term" value="F:3'-5' DNA helicase activity"/>
    <property type="evidence" value="ECO:0007669"/>
    <property type="project" value="UniProtKB-EC"/>
</dbReference>
<dbReference type="GO" id="GO:0005524">
    <property type="term" value="F:ATP binding"/>
    <property type="evidence" value="ECO:0007669"/>
    <property type="project" value="UniProtKB-UniRule"/>
</dbReference>
<dbReference type="EC" id="5.6.2.4" evidence="9"/>
<organism evidence="16">
    <name type="scientific">candidate division WOR-3 bacterium</name>
    <dbReference type="NCBI Taxonomy" id="2052148"/>
    <lineage>
        <taxon>Bacteria</taxon>
        <taxon>Bacteria division WOR-3</taxon>
    </lineage>
</organism>
<evidence type="ECO:0000259" key="15">
    <source>
        <dbReference type="PROSITE" id="PS51217"/>
    </source>
</evidence>
<dbReference type="PROSITE" id="PS00107">
    <property type="entry name" value="PROTEIN_KINASE_ATP"/>
    <property type="match status" value="1"/>
</dbReference>
<proteinExistence type="inferred from homology"/>
<dbReference type="Gene3D" id="1.10.510.10">
    <property type="entry name" value="Transferase(Phosphotransferase) domain 1"/>
    <property type="match status" value="1"/>
</dbReference>
<dbReference type="InterPro" id="IPR014017">
    <property type="entry name" value="DNA_helicase_UvrD-like_C"/>
</dbReference>
<dbReference type="PROSITE" id="PS50011">
    <property type="entry name" value="PROTEIN_KINASE_DOM"/>
    <property type="match status" value="1"/>
</dbReference>
<dbReference type="InterPro" id="IPR014016">
    <property type="entry name" value="UvrD-like_ATP-bd"/>
</dbReference>
<dbReference type="Gene3D" id="1.10.10.160">
    <property type="match status" value="1"/>
</dbReference>
<dbReference type="CDD" id="cd17932">
    <property type="entry name" value="DEXQc_UvrD"/>
    <property type="match status" value="1"/>
</dbReference>
<dbReference type="PROSITE" id="PS00108">
    <property type="entry name" value="PROTEIN_KINASE_ST"/>
    <property type="match status" value="1"/>
</dbReference>
<keyword evidence="6" id="KW-0238">DNA-binding</keyword>
<evidence type="ECO:0000256" key="11">
    <source>
        <dbReference type="PROSITE-ProRule" id="PRU00560"/>
    </source>
</evidence>
<dbReference type="SUPFAM" id="SSF56112">
    <property type="entry name" value="Protein kinase-like (PK-like)"/>
    <property type="match status" value="1"/>
</dbReference>
<evidence type="ECO:0000256" key="6">
    <source>
        <dbReference type="ARBA" id="ARBA00023125"/>
    </source>
</evidence>
<dbReference type="AlphaFoldDB" id="A0A7V1EI30"/>
<keyword evidence="5 11" id="KW-0067">ATP-binding</keyword>
<dbReference type="InterPro" id="IPR000719">
    <property type="entry name" value="Prot_kinase_dom"/>
</dbReference>
<dbReference type="PANTHER" id="PTHR11070:SF2">
    <property type="entry name" value="ATP-DEPENDENT DNA HELICASE SRS2"/>
    <property type="match status" value="1"/>
</dbReference>
<dbReference type="PANTHER" id="PTHR11070">
    <property type="entry name" value="UVRD / RECB / PCRA DNA HELICASE FAMILY MEMBER"/>
    <property type="match status" value="1"/>
</dbReference>
<dbReference type="Gene3D" id="3.40.50.300">
    <property type="entry name" value="P-loop containing nucleotide triphosphate hydrolases"/>
    <property type="match status" value="3"/>
</dbReference>
<keyword evidence="7" id="KW-0413">Isomerase</keyword>
<dbReference type="Pfam" id="PF13361">
    <property type="entry name" value="UvrD_C"/>
    <property type="match status" value="2"/>
</dbReference>
<feature type="binding site" evidence="11">
    <location>
        <begin position="300"/>
        <end position="307"/>
    </location>
    <ligand>
        <name>ATP</name>
        <dbReference type="ChEBI" id="CHEBI:30616"/>
    </ligand>
</feature>
<dbReference type="InterPro" id="IPR008271">
    <property type="entry name" value="Ser/Thr_kinase_AS"/>
</dbReference>
<dbReference type="Gene3D" id="1.10.486.10">
    <property type="entry name" value="PCRA, domain 4"/>
    <property type="match status" value="2"/>
</dbReference>
<sequence length="836" mass="96565">MLLKKLGKYEIVEWLGGGRFGDVFLAYDTILETNFALKISRMRKEEIVMLKDEAKLLASLNHPNIVRFYNIDIIDNKFILVMEYIKGKTLRDIIKEGGIEIGEFLNIAQQILDAMNYAHKVGVLHRDLKPENILIAEDGTIKITDFGLALFIKSGSIAASTAGTPIYMAPETWAGKFNEKSDIWSIAVIFYELLTGIPPFLDDNLDGLKKKIEKSKLLIPSMIRTSIPQYLEDIIIKCLCVSPEVRPDAETIIKILKKQTRGIKIESTISVMEKKKGELKLTPDQEQILNSIDGRLLVIGQAGCGKTTSLVHSVLKLIEKGIPSSRILVCAFTNKAANDIKTRLSQFITTPQYDIWIGTFHTIALRILRRDCERLDIGEDFTIEEPKKIFPLLKMETGKYKMNAIMRTIEILKAKGITPEKFSPANEWQKICLKVYKEYQNYLKENNILDYDDLIIYATKLLEEFEDLRSYYQHLFDYIFVDELQDINLAQYKFISLLVRDNFFFTGDEDQAIYGWRGASKEIIYKVARDFKDVKIFHLNHSFRLPQSILEIANNLMHRESTVIPNLETGDVIFYAADSINDEIDYIVSEIKDLIEQDFSYNDIAILYRMNYLAKGYEEGLTKAGIPYTTIRGTAFYEKEDFKPIIEYLELLNIFKLGKPDNAFVEQAKAIFHPSKSKEKKLEDIIQHHIQNLNLLSPSTIINEIIQFLKLKSEDLEEFINFAKNYSDAEIGKFLSELKVYQEMDLANWTKNTVKLMTIHSAKGMEFPVVFVVDLVEEIFPMTKSLSEPRDLEEERRLCYVAVTRAQKRLYLLYPKYRSGRQQLPSRFLIDMLKKR</sequence>
<evidence type="ECO:0000256" key="7">
    <source>
        <dbReference type="ARBA" id="ARBA00023235"/>
    </source>
</evidence>
<dbReference type="GO" id="GO:0003677">
    <property type="term" value="F:DNA binding"/>
    <property type="evidence" value="ECO:0007669"/>
    <property type="project" value="UniProtKB-KW"/>
</dbReference>
<dbReference type="Pfam" id="PF00580">
    <property type="entry name" value="UvrD-helicase"/>
    <property type="match status" value="1"/>
</dbReference>
<dbReference type="InterPro" id="IPR011009">
    <property type="entry name" value="Kinase-like_dom_sf"/>
</dbReference>
<evidence type="ECO:0000256" key="4">
    <source>
        <dbReference type="ARBA" id="ARBA00022806"/>
    </source>
</evidence>
<dbReference type="InterPro" id="IPR013986">
    <property type="entry name" value="DExx_box_DNA_helicase_dom_sf"/>
</dbReference>
<evidence type="ECO:0000259" key="13">
    <source>
        <dbReference type="PROSITE" id="PS50011"/>
    </source>
</evidence>
<dbReference type="SUPFAM" id="SSF52540">
    <property type="entry name" value="P-loop containing nucleoside triphosphate hydrolases"/>
    <property type="match status" value="1"/>
</dbReference>
<dbReference type="PROSITE" id="PS51217">
    <property type="entry name" value="UVRD_HELICASE_CTER"/>
    <property type="match status" value="1"/>
</dbReference>
<accession>A0A7V1EI30</accession>
<name>A0A7V1EI30_UNCW3</name>
<dbReference type="EMBL" id="DSKY01000014">
    <property type="protein sequence ID" value="HDY59057.1"/>
    <property type="molecule type" value="Genomic_DNA"/>
</dbReference>
<feature type="domain" description="Protein kinase" evidence="13">
    <location>
        <begin position="9"/>
        <end position="269"/>
    </location>
</feature>
<dbReference type="CDD" id="cd14014">
    <property type="entry name" value="STKc_PknB_like"/>
    <property type="match status" value="1"/>
</dbReference>
<evidence type="ECO:0000256" key="1">
    <source>
        <dbReference type="ARBA" id="ARBA00009922"/>
    </source>
</evidence>
<comment type="caution">
    <text evidence="16">The sequence shown here is derived from an EMBL/GenBank/DDBJ whole genome shotgun (WGS) entry which is preliminary data.</text>
</comment>
<comment type="catalytic activity">
    <reaction evidence="8">
        <text>Couples ATP hydrolysis with the unwinding of duplex DNA by translocating in the 3'-5' direction.</text>
        <dbReference type="EC" id="5.6.2.4"/>
    </reaction>
</comment>
<feature type="domain" description="UvrD-like helicase ATP-binding" evidence="14">
    <location>
        <begin position="279"/>
        <end position="546"/>
    </location>
</feature>
<comment type="catalytic activity">
    <reaction evidence="10">
        <text>ATP + H2O = ADP + phosphate + H(+)</text>
        <dbReference type="Rhea" id="RHEA:13065"/>
        <dbReference type="ChEBI" id="CHEBI:15377"/>
        <dbReference type="ChEBI" id="CHEBI:15378"/>
        <dbReference type="ChEBI" id="CHEBI:30616"/>
        <dbReference type="ChEBI" id="CHEBI:43474"/>
        <dbReference type="ChEBI" id="CHEBI:456216"/>
        <dbReference type="EC" id="5.6.2.4"/>
    </reaction>
</comment>
<protein>
    <recommendedName>
        <fullName evidence="9">DNA 3'-5' helicase</fullName>
        <ecNumber evidence="9">5.6.2.4</ecNumber>
    </recommendedName>
</protein>
<gene>
    <name evidence="16" type="ORF">ENP86_05850</name>
</gene>
<comment type="similarity">
    <text evidence="1">Belongs to the helicase family. UvrD subfamily.</text>
</comment>
<evidence type="ECO:0000313" key="16">
    <source>
        <dbReference type="EMBL" id="HDY59057.1"/>
    </source>
</evidence>